<dbReference type="InterPro" id="IPR029058">
    <property type="entry name" value="AB_hydrolase_fold"/>
</dbReference>
<dbReference type="Proteomes" id="UP000248918">
    <property type="component" value="Unassembled WGS sequence"/>
</dbReference>
<dbReference type="GO" id="GO:0004301">
    <property type="term" value="F:epoxide hydrolase activity"/>
    <property type="evidence" value="ECO:0007669"/>
    <property type="project" value="TreeGrafter"/>
</dbReference>
<protein>
    <submittedName>
        <fullName evidence="6">Pimeloyl-ACP methyl ester carboxylesterase</fullName>
    </submittedName>
</protein>
<dbReference type="RefSeq" id="WP_176343062.1">
    <property type="nucleotide sequence ID" value="NZ_CADFFP010000006.1"/>
</dbReference>
<sequence>MARGRLSTRASLHRSSSVVLSLIVKITKVKELDVSDVIDSNAPSRRRFIGVAAASVAAASLGQLAFAETTQSVTEVAPPPAGSDKAAIRSLSVHVPESQLADLRRRIKSTRWPERETVTDASQGVQLATMQKLARYWSTNYNWRTVEAKLNALPQFVTEIDGLDIHFIHVRSKHQSALPVIVTHGWPGSIIEQLKIIDPLTNPTAHGANAADAFDVVIPSLPGYGFSGKPNTTGWDPARIARAWVALMKRLGYTRYVAQGGDWGNAVTEQMALIAPPELLGIHTNMPATVPDDIANALKYGNPPPAGLSPDEKHAFDQLDHFYKHGLGYAQEMANRPQTLYGIEDSPIGLAAWMLDHDAASQAMIARVFDGQTEGLTRDDVLDNVTLYWLTNTGVSSARLYWENKLNFFAPKHVAIPVAVSVFPDEIYAAPQSWAENAYPKLIHYNRLAKGGHFAAWEQPQAFVDEVRLSFRTLR</sequence>
<dbReference type="PANTHER" id="PTHR21661:SF35">
    <property type="entry name" value="EPOXIDE HYDROLASE"/>
    <property type="match status" value="1"/>
</dbReference>
<evidence type="ECO:0000256" key="4">
    <source>
        <dbReference type="PIRSR" id="PIRSR001112-1"/>
    </source>
</evidence>
<comment type="similarity">
    <text evidence="1">Belongs to the peptidase S33 family.</text>
</comment>
<comment type="caution">
    <text evidence="6">The sequence shown here is derived from an EMBL/GenBank/DDBJ whole genome shotgun (WGS) entry which is preliminary data.</text>
</comment>
<dbReference type="EMBL" id="QLTK01000005">
    <property type="protein sequence ID" value="RAS35569.1"/>
    <property type="molecule type" value="Genomic_DNA"/>
</dbReference>
<dbReference type="PANTHER" id="PTHR21661">
    <property type="entry name" value="EPOXIDE HYDROLASE 1-RELATED"/>
    <property type="match status" value="1"/>
</dbReference>
<gene>
    <name evidence="6" type="ORF">BX591_105288</name>
</gene>
<feature type="domain" description="Epoxide hydrolase N-terminal" evidence="5">
    <location>
        <begin position="89"/>
        <end position="192"/>
    </location>
</feature>
<dbReference type="PRINTS" id="PR00412">
    <property type="entry name" value="EPOXHYDRLASE"/>
</dbReference>
<name>A0A329CLH3_9BURK</name>
<dbReference type="GO" id="GO:0097176">
    <property type="term" value="P:epoxide metabolic process"/>
    <property type="evidence" value="ECO:0007669"/>
    <property type="project" value="TreeGrafter"/>
</dbReference>
<organism evidence="6 7">
    <name type="scientific">Paraburkholderia bryophila</name>
    <dbReference type="NCBI Taxonomy" id="420952"/>
    <lineage>
        <taxon>Bacteria</taxon>
        <taxon>Pseudomonadati</taxon>
        <taxon>Pseudomonadota</taxon>
        <taxon>Betaproteobacteria</taxon>
        <taxon>Burkholderiales</taxon>
        <taxon>Burkholderiaceae</taxon>
        <taxon>Paraburkholderia</taxon>
    </lineage>
</organism>
<accession>A0A329CLH3</accession>
<feature type="active site" description="Nucleophile" evidence="4">
    <location>
        <position position="262"/>
    </location>
</feature>
<dbReference type="InterPro" id="IPR006311">
    <property type="entry name" value="TAT_signal"/>
</dbReference>
<dbReference type="PROSITE" id="PS51318">
    <property type="entry name" value="TAT"/>
    <property type="match status" value="1"/>
</dbReference>
<feature type="active site" description="Proton acceptor" evidence="4">
    <location>
        <position position="453"/>
    </location>
</feature>
<dbReference type="InterPro" id="IPR016292">
    <property type="entry name" value="Epoxide_hydrolase"/>
</dbReference>
<proteinExistence type="inferred from homology"/>
<dbReference type="InterPro" id="IPR010497">
    <property type="entry name" value="Epoxide_hydro_N"/>
</dbReference>
<evidence type="ECO:0000313" key="7">
    <source>
        <dbReference type="Proteomes" id="UP000248918"/>
    </source>
</evidence>
<dbReference type="STRING" id="1169143.GCA_000383275_01766"/>
<keyword evidence="2" id="KW-0058">Aromatic hydrocarbons catabolism</keyword>
<dbReference type="PIRSF" id="PIRSF001112">
    <property type="entry name" value="Epoxide_hydrolase"/>
    <property type="match status" value="1"/>
</dbReference>
<feature type="active site" description="Proton donor" evidence="4">
    <location>
        <position position="401"/>
    </location>
</feature>
<evidence type="ECO:0000256" key="3">
    <source>
        <dbReference type="ARBA" id="ARBA00022801"/>
    </source>
</evidence>
<dbReference type="Pfam" id="PF06441">
    <property type="entry name" value="EHN"/>
    <property type="match status" value="1"/>
</dbReference>
<dbReference type="Gene3D" id="3.40.50.1820">
    <property type="entry name" value="alpha/beta hydrolase"/>
    <property type="match status" value="1"/>
</dbReference>
<reference evidence="6 7" key="1">
    <citation type="submission" date="2018-06" db="EMBL/GenBank/DDBJ databases">
        <title>Genomic Encyclopedia of Type Strains, Phase III (KMG-III): the genomes of soil and plant-associated and newly described type strains.</title>
        <authorList>
            <person name="Whitman W."/>
        </authorList>
    </citation>
    <scope>NUCLEOTIDE SEQUENCE [LARGE SCALE GENOMIC DNA]</scope>
    <source>
        <strain evidence="6 7">LMG 23644</strain>
    </source>
</reference>
<evidence type="ECO:0000313" key="6">
    <source>
        <dbReference type="EMBL" id="RAS35569.1"/>
    </source>
</evidence>
<keyword evidence="3" id="KW-0378">Hydrolase</keyword>
<evidence type="ECO:0000256" key="1">
    <source>
        <dbReference type="ARBA" id="ARBA00010088"/>
    </source>
</evidence>
<evidence type="ECO:0000259" key="5">
    <source>
        <dbReference type="Pfam" id="PF06441"/>
    </source>
</evidence>
<dbReference type="SUPFAM" id="SSF53474">
    <property type="entry name" value="alpha/beta-Hydrolases"/>
    <property type="match status" value="1"/>
</dbReference>
<dbReference type="AlphaFoldDB" id="A0A329CLH3"/>
<dbReference type="InterPro" id="IPR000639">
    <property type="entry name" value="Epox_hydrolase-like"/>
</dbReference>
<evidence type="ECO:0000256" key="2">
    <source>
        <dbReference type="ARBA" id="ARBA00022797"/>
    </source>
</evidence>